<dbReference type="AlphaFoldDB" id="A0A6P2SVF2"/>
<reference evidence="2 3" key="1">
    <citation type="submission" date="2019-09" db="EMBL/GenBank/DDBJ databases">
        <authorList>
            <person name="Depoorter E."/>
        </authorList>
    </citation>
    <scope>NUCLEOTIDE SEQUENCE [LARGE SCALE GENOMIC DNA]</scope>
    <source>
        <strain evidence="2">LMG 13014</strain>
    </source>
</reference>
<feature type="region of interest" description="Disordered" evidence="1">
    <location>
        <begin position="182"/>
        <end position="206"/>
    </location>
</feature>
<feature type="compositionally biased region" description="Polar residues" evidence="1">
    <location>
        <begin position="194"/>
        <end position="206"/>
    </location>
</feature>
<organism evidence="2 3">
    <name type="scientific">Burkholderia aenigmatica</name>
    <dbReference type="NCBI Taxonomy" id="2015348"/>
    <lineage>
        <taxon>Bacteria</taxon>
        <taxon>Pseudomonadati</taxon>
        <taxon>Pseudomonadota</taxon>
        <taxon>Betaproteobacteria</taxon>
        <taxon>Burkholderiales</taxon>
        <taxon>Burkholderiaceae</taxon>
        <taxon>Burkholderia</taxon>
        <taxon>Burkholderia cepacia complex</taxon>
    </lineage>
</organism>
<evidence type="ECO:0000313" key="2">
    <source>
        <dbReference type="EMBL" id="VWC49385.1"/>
    </source>
</evidence>
<dbReference type="RefSeq" id="WP_175026254.1">
    <property type="nucleotide sequence ID" value="NZ_CABVQC010000088.1"/>
</dbReference>
<feature type="compositionally biased region" description="Low complexity" evidence="1">
    <location>
        <begin position="183"/>
        <end position="193"/>
    </location>
</feature>
<feature type="region of interest" description="Disordered" evidence="1">
    <location>
        <begin position="243"/>
        <end position="273"/>
    </location>
</feature>
<name>A0A6P2SVF2_9BURK</name>
<protein>
    <submittedName>
        <fullName evidence="2">Uncharacterized protein</fullName>
    </submittedName>
</protein>
<proteinExistence type="predicted"/>
<accession>A0A6P2SVF2</accession>
<evidence type="ECO:0000313" key="3">
    <source>
        <dbReference type="Proteomes" id="UP000494261"/>
    </source>
</evidence>
<dbReference type="EMBL" id="CABVQC010000088">
    <property type="protein sequence ID" value="VWC49385.1"/>
    <property type="molecule type" value="Genomic_DNA"/>
</dbReference>
<evidence type="ECO:0000256" key="1">
    <source>
        <dbReference type="SAM" id="MobiDB-lite"/>
    </source>
</evidence>
<feature type="compositionally biased region" description="Low complexity" evidence="1">
    <location>
        <begin position="246"/>
        <end position="257"/>
    </location>
</feature>
<gene>
    <name evidence="2" type="ORF">BLA13014_07588</name>
</gene>
<sequence length="299" mass="32375">MTDAHQTDLELVLSAITASTRAAERKGERIESQIRNLRLTRSTYLVGTAAMLLPAINTKTLQALREEVPGFVSRTVVDSFNDNHKFLGIFKGGEYRATLAMLRTRLANHLDRIKYGDLVRFDAEIDRMVLDLDVHNLQSKASAEQSADLLALLGQVKARKVPLPVQAEVQIRKIADVARERAASNARRQQANSMSSRQQFAGGNNTSSGSDDFDLWLYMATDIPTSLRTLLLSAINTHHHGIPNDSQGQFSGAGASGNWSDDGPAQSDLTAPDSAAAVTAATALEGLAISTDDSLGRFS</sequence>
<dbReference type="Proteomes" id="UP000494261">
    <property type="component" value="Unassembled WGS sequence"/>
</dbReference>